<evidence type="ECO:0000259" key="1">
    <source>
        <dbReference type="Pfam" id="PF01261"/>
    </source>
</evidence>
<dbReference type="InterPro" id="IPR050312">
    <property type="entry name" value="IolE/XylAMocC-like"/>
</dbReference>
<dbReference type="Gene3D" id="3.20.20.150">
    <property type="entry name" value="Divalent-metal-dependent TIM barrel enzymes"/>
    <property type="match status" value="1"/>
</dbReference>
<dbReference type="InterPro" id="IPR013022">
    <property type="entry name" value="Xyl_isomerase-like_TIM-brl"/>
</dbReference>
<gene>
    <name evidence="2" type="ORF">H9710_06265</name>
</gene>
<name>A0A9D2MW36_9FIRM</name>
<evidence type="ECO:0000313" key="3">
    <source>
        <dbReference type="Proteomes" id="UP000826793"/>
    </source>
</evidence>
<organism evidence="2 3">
    <name type="scientific">Candidatus Acutalibacter pullicola</name>
    <dbReference type="NCBI Taxonomy" id="2838417"/>
    <lineage>
        <taxon>Bacteria</taxon>
        <taxon>Bacillati</taxon>
        <taxon>Bacillota</taxon>
        <taxon>Clostridia</taxon>
        <taxon>Eubacteriales</taxon>
        <taxon>Acutalibacteraceae</taxon>
        <taxon>Acutalibacter</taxon>
    </lineage>
</organism>
<dbReference type="InterPro" id="IPR036237">
    <property type="entry name" value="Xyl_isomerase-like_sf"/>
</dbReference>
<sequence>MDKVNLQLFSFGFDCPLSFLDKIRCAGEMGYSGVEFVRNYENIPVEDVQKALQEAGVQAVSAHVAFDFMEQDLPYLAKLGMKYVACPMTPFKSAEEAKEVAADLNKFGKMAKPYGITIGYHNHTDEFVVDEGKYLLDWVIENTDPETVAFEIDCGWASAAGVDPVAYIQKHAGRICAIHIKENGGVIGTGTPRSRYDPPMPRPQFEKDENGNLIIPEAFKKMMEEREKLNVPQGTGIVDWKAVKAAADAQWNGEVLYVVEREASYGGKDRITCLKEDIAWLKENL</sequence>
<protein>
    <submittedName>
        <fullName evidence="2">Sugar phosphate isomerase/epimerase</fullName>
    </submittedName>
</protein>
<dbReference type="AlphaFoldDB" id="A0A9D2MW36"/>
<evidence type="ECO:0000313" key="2">
    <source>
        <dbReference type="EMBL" id="HJB98166.1"/>
    </source>
</evidence>
<dbReference type="GO" id="GO:0016853">
    <property type="term" value="F:isomerase activity"/>
    <property type="evidence" value="ECO:0007669"/>
    <property type="project" value="UniProtKB-KW"/>
</dbReference>
<dbReference type="Pfam" id="PF01261">
    <property type="entry name" value="AP_endonuc_2"/>
    <property type="match status" value="1"/>
</dbReference>
<feature type="domain" description="Xylose isomerase-like TIM barrel" evidence="1">
    <location>
        <begin position="26"/>
        <end position="283"/>
    </location>
</feature>
<comment type="caution">
    <text evidence="2">The sequence shown here is derived from an EMBL/GenBank/DDBJ whole genome shotgun (WGS) entry which is preliminary data.</text>
</comment>
<dbReference type="EMBL" id="DWXG01000049">
    <property type="protein sequence ID" value="HJB98166.1"/>
    <property type="molecule type" value="Genomic_DNA"/>
</dbReference>
<dbReference type="Proteomes" id="UP000826793">
    <property type="component" value="Unassembled WGS sequence"/>
</dbReference>
<dbReference type="SUPFAM" id="SSF51658">
    <property type="entry name" value="Xylose isomerase-like"/>
    <property type="match status" value="1"/>
</dbReference>
<keyword evidence="2" id="KW-0413">Isomerase</keyword>
<dbReference type="PANTHER" id="PTHR12110:SF41">
    <property type="entry name" value="INOSOSE DEHYDRATASE"/>
    <property type="match status" value="1"/>
</dbReference>
<accession>A0A9D2MW36</accession>
<proteinExistence type="predicted"/>
<reference evidence="2" key="1">
    <citation type="journal article" date="2021" name="PeerJ">
        <title>Extensive microbial diversity within the chicken gut microbiome revealed by metagenomics and culture.</title>
        <authorList>
            <person name="Gilroy R."/>
            <person name="Ravi A."/>
            <person name="Getino M."/>
            <person name="Pursley I."/>
            <person name="Horton D.L."/>
            <person name="Alikhan N.F."/>
            <person name="Baker D."/>
            <person name="Gharbi K."/>
            <person name="Hall N."/>
            <person name="Watson M."/>
            <person name="Adriaenssens E.M."/>
            <person name="Foster-Nyarko E."/>
            <person name="Jarju S."/>
            <person name="Secka A."/>
            <person name="Antonio M."/>
            <person name="Oren A."/>
            <person name="Chaudhuri R.R."/>
            <person name="La Ragione R."/>
            <person name="Hildebrand F."/>
            <person name="Pallen M.J."/>
        </authorList>
    </citation>
    <scope>NUCLEOTIDE SEQUENCE</scope>
    <source>
        <strain evidence="2">CHK185-1770</strain>
    </source>
</reference>
<reference evidence="2" key="2">
    <citation type="submission" date="2021-04" db="EMBL/GenBank/DDBJ databases">
        <authorList>
            <person name="Gilroy R."/>
        </authorList>
    </citation>
    <scope>NUCLEOTIDE SEQUENCE</scope>
    <source>
        <strain evidence="2">CHK185-1770</strain>
    </source>
</reference>
<dbReference type="PANTHER" id="PTHR12110">
    <property type="entry name" value="HYDROXYPYRUVATE ISOMERASE"/>
    <property type="match status" value="1"/>
</dbReference>